<dbReference type="SMART" id="SM00100">
    <property type="entry name" value="cNMP"/>
    <property type="match status" value="1"/>
</dbReference>
<evidence type="ECO:0000256" key="7">
    <source>
        <dbReference type="ARBA" id="ARBA00023303"/>
    </source>
</evidence>
<comment type="caution">
    <text evidence="11">The sequence shown here is derived from an EMBL/GenBank/DDBJ whole genome shotgun (WGS) entry which is preliminary data.</text>
</comment>
<dbReference type="GO" id="GO:0016020">
    <property type="term" value="C:membrane"/>
    <property type="evidence" value="ECO:0007669"/>
    <property type="project" value="UniProtKB-SubCell"/>
</dbReference>
<dbReference type="Gene3D" id="1.10.287.630">
    <property type="entry name" value="Helix hairpin bin"/>
    <property type="match status" value="1"/>
</dbReference>
<feature type="domain" description="Cyclic nucleotide-binding" evidence="10">
    <location>
        <begin position="506"/>
        <end position="622"/>
    </location>
</feature>
<evidence type="ECO:0000256" key="1">
    <source>
        <dbReference type="ARBA" id="ARBA00004141"/>
    </source>
</evidence>
<dbReference type="InterPro" id="IPR003938">
    <property type="entry name" value="K_chnl_volt-dep_EAG/ELK/ERG"/>
</dbReference>
<keyword evidence="6 9" id="KW-0472">Membrane</keyword>
<evidence type="ECO:0000256" key="8">
    <source>
        <dbReference type="SAM" id="Coils"/>
    </source>
</evidence>
<keyword evidence="3 9" id="KW-0812">Transmembrane</keyword>
<dbReference type="PRINTS" id="PR01463">
    <property type="entry name" value="EAGCHANLFMLY"/>
</dbReference>
<dbReference type="CDD" id="cd00038">
    <property type="entry name" value="CAP_ED"/>
    <property type="match status" value="1"/>
</dbReference>
<evidence type="ECO:0000256" key="3">
    <source>
        <dbReference type="ARBA" id="ARBA00022692"/>
    </source>
</evidence>
<protein>
    <recommendedName>
        <fullName evidence="10">Cyclic nucleotide-binding domain-containing protein</fullName>
    </recommendedName>
</protein>
<dbReference type="PANTHER" id="PTHR47823">
    <property type="entry name" value="ION_TRANS DOMAIN-CONTAINING PROTEIN"/>
    <property type="match status" value="1"/>
</dbReference>
<comment type="subcellular location">
    <subcellularLocation>
        <location evidence="1">Membrane</location>
        <topology evidence="1">Multi-pass membrane protein</topology>
    </subcellularLocation>
</comment>
<dbReference type="PANTHER" id="PTHR47823:SF9">
    <property type="entry name" value="CHROMOSOME UNDETERMINED SCAFFOLD_10, WHOLE GENOME SHOTGUN SEQUENCE"/>
    <property type="match status" value="1"/>
</dbReference>
<evidence type="ECO:0000256" key="9">
    <source>
        <dbReference type="SAM" id="Phobius"/>
    </source>
</evidence>
<dbReference type="GO" id="GO:0005249">
    <property type="term" value="F:voltage-gated potassium channel activity"/>
    <property type="evidence" value="ECO:0007669"/>
    <property type="project" value="InterPro"/>
</dbReference>
<dbReference type="SUPFAM" id="SSF51206">
    <property type="entry name" value="cAMP-binding domain-like"/>
    <property type="match status" value="1"/>
</dbReference>
<feature type="transmembrane region" description="Helical" evidence="9">
    <location>
        <begin position="401"/>
        <end position="426"/>
    </location>
</feature>
<proteinExistence type="predicted"/>
<keyword evidence="4 9" id="KW-1133">Transmembrane helix</keyword>
<evidence type="ECO:0000313" key="12">
    <source>
        <dbReference type="Proteomes" id="UP001162131"/>
    </source>
</evidence>
<reference evidence="11" key="1">
    <citation type="submission" date="2021-09" db="EMBL/GenBank/DDBJ databases">
        <authorList>
            <consortium name="AG Swart"/>
            <person name="Singh M."/>
            <person name="Singh A."/>
            <person name="Seah K."/>
            <person name="Emmerich C."/>
        </authorList>
    </citation>
    <scope>NUCLEOTIDE SEQUENCE</scope>
    <source>
        <strain evidence="11">ATCC30299</strain>
    </source>
</reference>
<dbReference type="InterPro" id="IPR005821">
    <property type="entry name" value="Ion_trans_dom"/>
</dbReference>
<dbReference type="Gene3D" id="1.10.287.70">
    <property type="match status" value="1"/>
</dbReference>
<keyword evidence="2" id="KW-0813">Transport</keyword>
<name>A0AAU9II44_9CILI</name>
<evidence type="ECO:0000256" key="6">
    <source>
        <dbReference type="ARBA" id="ARBA00023136"/>
    </source>
</evidence>
<dbReference type="Pfam" id="PF00520">
    <property type="entry name" value="Ion_trans"/>
    <property type="match status" value="1"/>
</dbReference>
<evidence type="ECO:0000259" key="10">
    <source>
        <dbReference type="PROSITE" id="PS50042"/>
    </source>
</evidence>
<dbReference type="SUPFAM" id="SSF81324">
    <property type="entry name" value="Voltage-gated potassium channels"/>
    <property type="match status" value="1"/>
</dbReference>
<dbReference type="InterPro" id="IPR014710">
    <property type="entry name" value="RmlC-like_jellyroll"/>
</dbReference>
<organism evidence="11 12">
    <name type="scientific">Blepharisma stoltei</name>
    <dbReference type="NCBI Taxonomy" id="1481888"/>
    <lineage>
        <taxon>Eukaryota</taxon>
        <taxon>Sar</taxon>
        <taxon>Alveolata</taxon>
        <taxon>Ciliophora</taxon>
        <taxon>Postciliodesmatophora</taxon>
        <taxon>Heterotrichea</taxon>
        <taxon>Heterotrichida</taxon>
        <taxon>Blepharismidae</taxon>
        <taxon>Blepharisma</taxon>
    </lineage>
</organism>
<evidence type="ECO:0000256" key="2">
    <source>
        <dbReference type="ARBA" id="ARBA00022448"/>
    </source>
</evidence>
<dbReference type="Proteomes" id="UP001162131">
    <property type="component" value="Unassembled WGS sequence"/>
</dbReference>
<evidence type="ECO:0000313" key="11">
    <source>
        <dbReference type="EMBL" id="CAG9311863.1"/>
    </source>
</evidence>
<dbReference type="Pfam" id="PF00027">
    <property type="entry name" value="cNMP_binding"/>
    <property type="match status" value="1"/>
</dbReference>
<evidence type="ECO:0000256" key="4">
    <source>
        <dbReference type="ARBA" id="ARBA00022989"/>
    </source>
</evidence>
<keyword evidence="12" id="KW-1185">Reference proteome</keyword>
<dbReference type="InterPro" id="IPR018490">
    <property type="entry name" value="cNMP-bd_dom_sf"/>
</dbReference>
<dbReference type="EMBL" id="CAJZBQ010000005">
    <property type="protein sequence ID" value="CAG9311863.1"/>
    <property type="molecule type" value="Genomic_DNA"/>
</dbReference>
<accession>A0AAU9II44</accession>
<evidence type="ECO:0000256" key="5">
    <source>
        <dbReference type="ARBA" id="ARBA00023065"/>
    </source>
</evidence>
<dbReference type="PROSITE" id="PS50042">
    <property type="entry name" value="CNMP_BINDING_3"/>
    <property type="match status" value="1"/>
</dbReference>
<dbReference type="AlphaFoldDB" id="A0AAU9II44"/>
<feature type="transmembrane region" description="Helical" evidence="9">
    <location>
        <begin position="326"/>
        <end position="346"/>
    </location>
</feature>
<feature type="transmembrane region" description="Helical" evidence="9">
    <location>
        <begin position="372"/>
        <end position="389"/>
    </location>
</feature>
<keyword evidence="7" id="KW-0407">Ion channel</keyword>
<feature type="transmembrane region" description="Helical" evidence="9">
    <location>
        <begin position="178"/>
        <end position="201"/>
    </location>
</feature>
<keyword evidence="8" id="KW-0175">Coiled coil</keyword>
<dbReference type="Gene3D" id="2.60.120.10">
    <property type="entry name" value="Jelly Rolls"/>
    <property type="match status" value="1"/>
</dbReference>
<sequence>MAKVVPYESSASNGIRLQDRRKSAALIVDDRRSSNAVSQVRPNIDRRKSEVLSRYSFHRNSFEHSIEESIKPDTTRGYHRDLNSSDEEIRENIHNLIQNKDLHDHEDKENRSEVLSLININQRFHSKSEAALLASESELMTPSISVHRASVECTPNTPMNLKPIPKCLFVPDSLFGNLWNTVIILALIYTATFMPFLVAFYDSENEIWQGFDIAIDSIFIIDLLVNFNMAFYSEDGELVTDRKIIVKTYLKTWFILDLTASFPFSFISVSNGSNGSDKLVKLAKIPRIYRIIRFLRVIKIAKAARFTQTYQEVLERLNITATAVRGFKFFFIIALLLHLISCLWYFDARIEDFNWETWVMRYDLMDTTEDDKYLWCIYWAITVMDTIGYGDIVPVMLSEKIICLIWLFFGVSFYSYTISNLSVIFYNMNTRNNYIQRKEEFLKEFAKNVKLPKSLLNQVKYYVRYNYKHNVFSWSDMNNFLKELPSKLYTKVYKHIFKDVLDNVNFFKNKPPAFISEIMPLMKSVVVHEGYELYPYGSTPRDIFFLLKGRVRAKDKHDSILFSYVRGSYFGETELLFKTDRKSTTQVEETANLLKIDGQDFLAVLERFPEIKSEVYELAEKRLAYYEERKSELKKLREECDSIEILPQASMQLSDIKPIVEDIMKIQDEKPEDPSIKIEDNNIDEEQACQEMIAKIKKTVVDIKKKTSEVSDFYYEVFKLKREQEKTLQMLNEVIELIRKKKLKKAEI</sequence>
<dbReference type="FunFam" id="1.10.287.70:FF:000123">
    <property type="entry name" value="Potassium channel KAT3"/>
    <property type="match status" value="1"/>
</dbReference>
<feature type="coiled-coil region" evidence="8">
    <location>
        <begin position="616"/>
        <end position="646"/>
    </location>
</feature>
<dbReference type="InterPro" id="IPR000595">
    <property type="entry name" value="cNMP-bd_dom"/>
</dbReference>
<keyword evidence="5" id="KW-0406">Ion transport</keyword>
<gene>
    <name evidence="11" type="ORF">BSTOLATCC_MIC5123</name>
</gene>